<name>A0A7I7S0Q7_9MYCO</name>
<keyword evidence="3" id="KW-1185">Reference proteome</keyword>
<gene>
    <name evidence="2" type="ORF">MARA_33240</name>
</gene>
<dbReference type="Proteomes" id="UP000467428">
    <property type="component" value="Chromosome"/>
</dbReference>
<dbReference type="InterPro" id="IPR034660">
    <property type="entry name" value="DinB/YfiT-like"/>
</dbReference>
<accession>A0A7I7S0Q7</accession>
<sequence length="208" mass="22572">MTSTAQRERAALVDTMRGAGPDHPTLCGDWTTRDLAAHLVIRERRVDAAPGILIPKFAGYTERVQTQVAAETDWDELLTLVGSGPPTLSPFKLLDPLINVTEMFIHHEDVRRAASGWEPRRLDESVSAGLARNVSLMSRLLLAKAPAHVTLRTTDGKTLANMGKGPTVVITGEPLELLLFVSGRDEVRLTFSGDDDAVAAVRENRGGL</sequence>
<evidence type="ECO:0000259" key="1">
    <source>
        <dbReference type="Pfam" id="PF11716"/>
    </source>
</evidence>
<organism evidence="2 3">
    <name type="scientific">Mycolicibacterium arabiense</name>
    <dbReference type="NCBI Taxonomy" id="1286181"/>
    <lineage>
        <taxon>Bacteria</taxon>
        <taxon>Bacillati</taxon>
        <taxon>Actinomycetota</taxon>
        <taxon>Actinomycetes</taxon>
        <taxon>Mycobacteriales</taxon>
        <taxon>Mycobacteriaceae</taxon>
        <taxon>Mycolicibacterium</taxon>
    </lineage>
</organism>
<feature type="domain" description="Mycothiol-dependent maleylpyruvate isomerase metal-binding" evidence="1">
    <location>
        <begin position="6"/>
        <end position="49"/>
    </location>
</feature>
<dbReference type="SUPFAM" id="SSF109854">
    <property type="entry name" value="DinB/YfiT-like putative metalloenzymes"/>
    <property type="match status" value="1"/>
</dbReference>
<dbReference type="InterPro" id="IPR024344">
    <property type="entry name" value="MDMPI_metal-binding"/>
</dbReference>
<proteinExistence type="predicted"/>
<dbReference type="NCBIfam" id="TIGR03085">
    <property type="entry name" value="TIGR03085 family metal-binding protein"/>
    <property type="match status" value="1"/>
</dbReference>
<dbReference type="Pfam" id="PF11716">
    <property type="entry name" value="MDMPI_N"/>
    <property type="match status" value="1"/>
</dbReference>
<protein>
    <submittedName>
        <fullName evidence="2">TIGR03085 family protein</fullName>
    </submittedName>
</protein>
<reference evidence="2 3" key="1">
    <citation type="journal article" date="2019" name="Emerg. Microbes Infect.">
        <title>Comprehensive subspecies identification of 175 nontuberculous mycobacteria species based on 7547 genomic profiles.</title>
        <authorList>
            <person name="Matsumoto Y."/>
            <person name="Kinjo T."/>
            <person name="Motooka D."/>
            <person name="Nabeya D."/>
            <person name="Jung N."/>
            <person name="Uechi K."/>
            <person name="Horii T."/>
            <person name="Iida T."/>
            <person name="Fujita J."/>
            <person name="Nakamura S."/>
        </authorList>
    </citation>
    <scope>NUCLEOTIDE SEQUENCE [LARGE SCALE GENOMIC DNA]</scope>
    <source>
        <strain evidence="2 3">JCM 18538</strain>
    </source>
</reference>
<evidence type="ECO:0000313" key="2">
    <source>
        <dbReference type="EMBL" id="BBY49856.1"/>
    </source>
</evidence>
<evidence type="ECO:0000313" key="3">
    <source>
        <dbReference type="Proteomes" id="UP000467428"/>
    </source>
</evidence>
<dbReference type="InterPro" id="IPR017517">
    <property type="entry name" value="Maleyloyr_isom"/>
</dbReference>
<dbReference type="EMBL" id="AP022593">
    <property type="protein sequence ID" value="BBY49856.1"/>
    <property type="molecule type" value="Genomic_DNA"/>
</dbReference>
<dbReference type="KEGG" id="marz:MARA_33240"/>
<dbReference type="RefSeq" id="WP_163919417.1">
    <property type="nucleotide sequence ID" value="NZ_AP022593.1"/>
</dbReference>
<dbReference type="AlphaFoldDB" id="A0A7I7S0Q7"/>
<dbReference type="GO" id="GO:0046872">
    <property type="term" value="F:metal ion binding"/>
    <property type="evidence" value="ECO:0007669"/>
    <property type="project" value="InterPro"/>
</dbReference>
<geneLocation type="plasmid" evidence="3">
    <name>pjcm18538 dna</name>
</geneLocation>
<dbReference type="NCBIfam" id="TIGR03083">
    <property type="entry name" value="maleylpyruvate isomerase family mycothiol-dependent enzyme"/>
    <property type="match status" value="1"/>
</dbReference>
<dbReference type="InterPro" id="IPR017519">
    <property type="entry name" value="CHP03085"/>
</dbReference>